<keyword evidence="4" id="KW-1185">Reference proteome</keyword>
<feature type="compositionally biased region" description="Basic and acidic residues" evidence="1">
    <location>
        <begin position="1"/>
        <end position="10"/>
    </location>
</feature>
<feature type="compositionally biased region" description="Basic and acidic residues" evidence="1">
    <location>
        <begin position="20"/>
        <end position="30"/>
    </location>
</feature>
<feature type="transmembrane region" description="Helical" evidence="2">
    <location>
        <begin position="61"/>
        <end position="82"/>
    </location>
</feature>
<keyword evidence="2" id="KW-0812">Transmembrane</keyword>
<evidence type="ECO:0000256" key="2">
    <source>
        <dbReference type="SAM" id="Phobius"/>
    </source>
</evidence>
<evidence type="ECO:0000256" key="1">
    <source>
        <dbReference type="SAM" id="MobiDB-lite"/>
    </source>
</evidence>
<accession>A0ABN6CZJ5</accession>
<keyword evidence="2" id="KW-0472">Membrane</keyword>
<dbReference type="RefSeq" id="WP_237261568.1">
    <property type="nucleotide sequence ID" value="NZ_AP024202.1"/>
</dbReference>
<reference evidence="3" key="1">
    <citation type="journal article" date="2022" name="Arch. Microbiol.">
        <title>Thiomicrorhabdus immobilis sp. nov., a mesophilic sulfur-oxidizing bacterium isolated from sediment of a brackish lake in northern Japan.</title>
        <authorList>
            <person name="Kojima H."/>
            <person name="Mochizuki J."/>
            <person name="Kanda M."/>
            <person name="Watanabe T."/>
            <person name="Fukui M."/>
        </authorList>
    </citation>
    <scope>NUCLEOTIDE SEQUENCE</scope>
    <source>
        <strain evidence="3">Am19</strain>
    </source>
</reference>
<dbReference type="Pfam" id="PF09527">
    <property type="entry name" value="ATPase_gene1"/>
    <property type="match status" value="1"/>
</dbReference>
<dbReference type="InterPro" id="IPR032820">
    <property type="entry name" value="ATPase_put"/>
</dbReference>
<evidence type="ECO:0000313" key="3">
    <source>
        <dbReference type="EMBL" id="BCN94094.1"/>
    </source>
</evidence>
<feature type="transmembrane region" description="Helical" evidence="2">
    <location>
        <begin position="94"/>
        <end position="116"/>
    </location>
</feature>
<gene>
    <name evidence="3" type="ORF">THMIRHAM_18790</name>
</gene>
<name>A0ABN6CZJ5_9GAMM</name>
<proteinExistence type="predicted"/>
<feature type="region of interest" description="Disordered" evidence="1">
    <location>
        <begin position="1"/>
        <end position="37"/>
    </location>
</feature>
<sequence>MGESHSEHKRIGGKIKKRLDKSQQEHERNHAGKHLQQQLERQAKRIQKAERERPTLMAQTVYLGMVGLLFVLPVIAGAYLGLWLDSQQTMDYSISWTISLIFVGVFVGVMNVYLFFKKA</sequence>
<dbReference type="EMBL" id="AP024202">
    <property type="protein sequence ID" value="BCN94094.1"/>
    <property type="molecule type" value="Genomic_DNA"/>
</dbReference>
<evidence type="ECO:0000313" key="4">
    <source>
        <dbReference type="Proteomes" id="UP001054820"/>
    </source>
</evidence>
<protein>
    <submittedName>
        <fullName evidence="3">F0F1 ATP synthase subunit</fullName>
    </submittedName>
</protein>
<dbReference type="Proteomes" id="UP001054820">
    <property type="component" value="Chromosome"/>
</dbReference>
<keyword evidence="2" id="KW-1133">Transmembrane helix</keyword>
<organism evidence="3 4">
    <name type="scientific">Thiomicrorhabdus immobilis</name>
    <dbReference type="NCBI Taxonomy" id="2791037"/>
    <lineage>
        <taxon>Bacteria</taxon>
        <taxon>Pseudomonadati</taxon>
        <taxon>Pseudomonadota</taxon>
        <taxon>Gammaproteobacteria</taxon>
        <taxon>Thiotrichales</taxon>
        <taxon>Piscirickettsiaceae</taxon>
        <taxon>Thiomicrorhabdus</taxon>
    </lineage>
</organism>